<dbReference type="GO" id="GO:0003677">
    <property type="term" value="F:DNA binding"/>
    <property type="evidence" value="ECO:0007669"/>
    <property type="project" value="UniProtKB-KW"/>
</dbReference>
<dbReference type="PANTHER" id="PTHR21654:SF84">
    <property type="entry name" value="SI:DKEY-66I24.7"/>
    <property type="match status" value="1"/>
</dbReference>
<feature type="compositionally biased region" description="Low complexity" evidence="6">
    <location>
        <begin position="254"/>
        <end position="278"/>
    </location>
</feature>
<dbReference type="GO" id="GO:0005634">
    <property type="term" value="C:nucleus"/>
    <property type="evidence" value="ECO:0007669"/>
    <property type="project" value="UniProtKB-SubCell"/>
</dbReference>
<keyword evidence="2" id="KW-0805">Transcription regulation</keyword>
<dbReference type="AlphaFoldDB" id="A0A1Y1MCR8"/>
<keyword evidence="4" id="KW-0804">Transcription</keyword>
<dbReference type="InterPro" id="IPR001005">
    <property type="entry name" value="SANT/Myb"/>
</dbReference>
<feature type="region of interest" description="Disordered" evidence="6">
    <location>
        <begin position="221"/>
        <end position="297"/>
    </location>
</feature>
<dbReference type="Gene3D" id="1.10.10.60">
    <property type="entry name" value="Homeodomain-like"/>
    <property type="match status" value="1"/>
</dbReference>
<keyword evidence="3" id="KW-0238">DNA-binding</keyword>
<accession>A0A1Y1MCR8</accession>
<evidence type="ECO:0000259" key="7">
    <source>
        <dbReference type="PROSITE" id="PS50090"/>
    </source>
</evidence>
<dbReference type="PANTHER" id="PTHR21654">
    <property type="entry name" value="FI21293P1"/>
    <property type="match status" value="1"/>
</dbReference>
<comment type="subcellular location">
    <subcellularLocation>
        <location evidence="1">Nucleus</location>
    </subcellularLocation>
</comment>
<name>A0A1Y1MCR8_PHOPY</name>
<evidence type="ECO:0000256" key="2">
    <source>
        <dbReference type="ARBA" id="ARBA00023015"/>
    </source>
</evidence>
<reference evidence="8" key="1">
    <citation type="journal article" date="2016" name="Sci. Rep.">
        <title>Molecular characterization of firefly nuptial gifts: a multi-omics approach sheds light on postcopulatory sexual selection.</title>
        <authorList>
            <person name="Al-Wathiqui N."/>
            <person name="Fallon T.R."/>
            <person name="South A."/>
            <person name="Weng J.K."/>
            <person name="Lewis S.M."/>
        </authorList>
    </citation>
    <scope>NUCLEOTIDE SEQUENCE</scope>
</reference>
<feature type="domain" description="Myb-like" evidence="7">
    <location>
        <begin position="100"/>
        <end position="164"/>
    </location>
</feature>
<proteinExistence type="predicted"/>
<feature type="compositionally biased region" description="Polar residues" evidence="6">
    <location>
        <begin position="224"/>
        <end position="252"/>
    </location>
</feature>
<keyword evidence="5" id="KW-0539">Nucleus</keyword>
<evidence type="ECO:0000313" key="8">
    <source>
        <dbReference type="EMBL" id="JAV82390.1"/>
    </source>
</evidence>
<dbReference type="InterPro" id="IPR044822">
    <property type="entry name" value="Myb_DNA-bind_4"/>
</dbReference>
<evidence type="ECO:0000256" key="1">
    <source>
        <dbReference type="ARBA" id="ARBA00004123"/>
    </source>
</evidence>
<evidence type="ECO:0000256" key="5">
    <source>
        <dbReference type="ARBA" id="ARBA00023242"/>
    </source>
</evidence>
<dbReference type="SMART" id="SM00717">
    <property type="entry name" value="SANT"/>
    <property type="match status" value="1"/>
</dbReference>
<evidence type="ECO:0000256" key="4">
    <source>
        <dbReference type="ARBA" id="ARBA00023163"/>
    </source>
</evidence>
<feature type="compositionally biased region" description="Basic residues" evidence="6">
    <location>
        <begin position="280"/>
        <end position="297"/>
    </location>
</feature>
<protein>
    <recommendedName>
        <fullName evidence="7">Myb-like domain-containing protein</fullName>
    </recommendedName>
</protein>
<organism evidence="8">
    <name type="scientific">Photinus pyralis</name>
    <name type="common">Common eastern firefly</name>
    <name type="synonym">Lampyris pyralis</name>
    <dbReference type="NCBI Taxonomy" id="7054"/>
    <lineage>
        <taxon>Eukaryota</taxon>
        <taxon>Metazoa</taxon>
        <taxon>Ecdysozoa</taxon>
        <taxon>Arthropoda</taxon>
        <taxon>Hexapoda</taxon>
        <taxon>Insecta</taxon>
        <taxon>Pterygota</taxon>
        <taxon>Neoptera</taxon>
        <taxon>Endopterygota</taxon>
        <taxon>Coleoptera</taxon>
        <taxon>Polyphaga</taxon>
        <taxon>Elateriformia</taxon>
        <taxon>Elateroidea</taxon>
        <taxon>Lampyridae</taxon>
        <taxon>Lampyrinae</taxon>
        <taxon>Photinus</taxon>
    </lineage>
</organism>
<dbReference type="EMBL" id="GEZM01036780">
    <property type="protein sequence ID" value="JAV82390.1"/>
    <property type="molecule type" value="Transcribed_RNA"/>
</dbReference>
<evidence type="ECO:0000256" key="3">
    <source>
        <dbReference type="ARBA" id="ARBA00023125"/>
    </source>
</evidence>
<dbReference type="GO" id="GO:0010468">
    <property type="term" value="P:regulation of gene expression"/>
    <property type="evidence" value="ECO:0007669"/>
    <property type="project" value="UniProtKB-ARBA"/>
</dbReference>
<evidence type="ECO:0000256" key="6">
    <source>
        <dbReference type="SAM" id="MobiDB-lite"/>
    </source>
</evidence>
<dbReference type="Pfam" id="PF13837">
    <property type="entry name" value="Myb_DNA-bind_4"/>
    <property type="match status" value="1"/>
</dbReference>
<sequence>MTLVIKFCLNSEVFTLEVPHSEESLWFNLTNDDEFTRQYIQELHAAGQFPTVPIINEMYRIYDDEKILLWTANDDNTQETLNLNKTEEATDKPSREPYNQTEDDRATWTNGEVLALIAAYETHKENFNSAKKRKHVWEVISNELISLGVEKHAKSCETKWRNLIRTYKAIKDNKSKTGRGASRFLYFDQMDEILGNSPSTSSPHTVAIGINKTAVALEIDKSQTDSTVTPTKTSSSLKPISTPSPMESSNILRATPSPTVASTSPSRAASPSPMTSTSLKCKKKNMSAHLKSILKRK</sequence>
<dbReference type="PROSITE" id="PS50090">
    <property type="entry name" value="MYB_LIKE"/>
    <property type="match status" value="1"/>
</dbReference>